<name>A0ABR0KTA0_9PEZI</name>
<comment type="caution">
    <text evidence="2">The sequence shown here is derived from an EMBL/GenBank/DDBJ whole genome shotgun (WGS) entry which is preliminary data.</text>
</comment>
<keyword evidence="3" id="KW-1185">Reference proteome</keyword>
<feature type="domain" description="C2H2-type" evidence="1">
    <location>
        <begin position="15"/>
        <end position="36"/>
    </location>
</feature>
<reference evidence="2 3" key="1">
    <citation type="submission" date="2023-08" db="EMBL/GenBank/DDBJ databases">
        <title>Black Yeasts Isolated from many extreme environments.</title>
        <authorList>
            <person name="Coleine C."/>
            <person name="Stajich J.E."/>
            <person name="Selbmann L."/>
        </authorList>
    </citation>
    <scope>NUCLEOTIDE SEQUENCE [LARGE SCALE GENOMIC DNA]</scope>
    <source>
        <strain evidence="2 3">CCFEE 536</strain>
    </source>
</reference>
<proteinExistence type="predicted"/>
<evidence type="ECO:0000313" key="2">
    <source>
        <dbReference type="EMBL" id="KAK5128643.1"/>
    </source>
</evidence>
<evidence type="ECO:0000313" key="3">
    <source>
        <dbReference type="Proteomes" id="UP001357485"/>
    </source>
</evidence>
<protein>
    <submittedName>
        <fullName evidence="2">Zinc-finger protein</fullName>
    </submittedName>
</protein>
<dbReference type="Proteomes" id="UP001357485">
    <property type="component" value="Unassembled WGS sequence"/>
</dbReference>
<keyword evidence="2" id="KW-0862">Zinc</keyword>
<sequence length="125" mass="13565">DHKRRVHETLKRYACGACAYRCAESSNCASHRKAVHDPLKGVRCPHLGCTYADTRAVKQPRFLMDHCVAMGEGHGGYVRGADGDVHGDAGIEAWIEREKERVDGLRGVGVAGKRKRAVGVVEVGA</sequence>
<dbReference type="PROSITE" id="PS00028">
    <property type="entry name" value="ZINC_FINGER_C2H2_1"/>
    <property type="match status" value="1"/>
</dbReference>
<feature type="non-terminal residue" evidence="2">
    <location>
        <position position="1"/>
    </location>
</feature>
<evidence type="ECO:0000259" key="1">
    <source>
        <dbReference type="PROSITE" id="PS00028"/>
    </source>
</evidence>
<keyword evidence="2" id="KW-0479">Metal-binding</keyword>
<dbReference type="GO" id="GO:0008270">
    <property type="term" value="F:zinc ion binding"/>
    <property type="evidence" value="ECO:0007669"/>
    <property type="project" value="UniProtKB-KW"/>
</dbReference>
<accession>A0ABR0KTA0</accession>
<dbReference type="EMBL" id="JAVRRA010024816">
    <property type="protein sequence ID" value="KAK5128643.1"/>
    <property type="molecule type" value="Genomic_DNA"/>
</dbReference>
<gene>
    <name evidence="2" type="primary">SUR1</name>
    <name evidence="2" type="ORF">LTR16_002503</name>
</gene>
<organism evidence="2 3">
    <name type="scientific">Cryomyces antarcticus</name>
    <dbReference type="NCBI Taxonomy" id="329879"/>
    <lineage>
        <taxon>Eukaryota</taxon>
        <taxon>Fungi</taxon>
        <taxon>Dikarya</taxon>
        <taxon>Ascomycota</taxon>
        <taxon>Pezizomycotina</taxon>
        <taxon>Dothideomycetes</taxon>
        <taxon>Dothideomycetes incertae sedis</taxon>
        <taxon>Cryomyces</taxon>
    </lineage>
</organism>
<keyword evidence="2" id="KW-0863">Zinc-finger</keyword>
<dbReference type="InterPro" id="IPR013087">
    <property type="entry name" value="Znf_C2H2_type"/>
</dbReference>